<evidence type="ECO:0000256" key="6">
    <source>
        <dbReference type="ARBA" id="ARBA00035292"/>
    </source>
</evidence>
<dbReference type="InterPro" id="IPR036791">
    <property type="entry name" value="Ribosomal_bL9_C_sf"/>
</dbReference>
<comment type="function">
    <text evidence="7">Binds to the 23S rRNA.</text>
</comment>
<dbReference type="FunFam" id="3.40.5.10:FF:000003">
    <property type="entry name" value="50S ribosomal protein L9"/>
    <property type="match status" value="1"/>
</dbReference>
<dbReference type="OrthoDB" id="9788336at2"/>
<keyword evidence="5 7" id="KW-0687">Ribonucleoprotein</keyword>
<comment type="similarity">
    <text evidence="1 7">Belongs to the bacterial ribosomal protein bL9 family.</text>
</comment>
<dbReference type="AlphaFoldDB" id="A0A346Y537"/>
<proteinExistence type="inferred from homology"/>
<evidence type="ECO:0000259" key="9">
    <source>
        <dbReference type="PROSITE" id="PS00651"/>
    </source>
</evidence>
<evidence type="ECO:0000313" key="10">
    <source>
        <dbReference type="EMBL" id="AXV09584.1"/>
    </source>
</evidence>
<dbReference type="GO" id="GO:0006412">
    <property type="term" value="P:translation"/>
    <property type="evidence" value="ECO:0007669"/>
    <property type="project" value="UniProtKB-UniRule"/>
</dbReference>
<dbReference type="InterPro" id="IPR020069">
    <property type="entry name" value="Ribosomal_bL9_C"/>
</dbReference>
<evidence type="ECO:0000256" key="3">
    <source>
        <dbReference type="ARBA" id="ARBA00022884"/>
    </source>
</evidence>
<dbReference type="SUPFAM" id="SSF55653">
    <property type="entry name" value="Ribosomal protein L9 C-domain"/>
    <property type="match status" value="1"/>
</dbReference>
<reference evidence="10 11" key="1">
    <citation type="submission" date="2018-09" db="EMBL/GenBank/DDBJ databases">
        <title>Complete genome sequence of Euzebya sp. DY32-46 isolated from seawater of Pacific Ocean.</title>
        <authorList>
            <person name="Xu L."/>
            <person name="Wu Y.-H."/>
            <person name="Xu X.-W."/>
        </authorList>
    </citation>
    <scope>NUCLEOTIDE SEQUENCE [LARGE SCALE GENOMIC DNA]</scope>
    <source>
        <strain evidence="10 11">DY32-46</strain>
    </source>
</reference>
<gene>
    <name evidence="7" type="primary">rplI</name>
    <name evidence="10" type="ORF">DVS28_a4927</name>
</gene>
<dbReference type="RefSeq" id="WP_114593743.1">
    <property type="nucleotide sequence ID" value="NZ_CP031165.1"/>
</dbReference>
<dbReference type="InterPro" id="IPR036935">
    <property type="entry name" value="Ribosomal_bL9_N_sf"/>
</dbReference>
<dbReference type="Pfam" id="PF01281">
    <property type="entry name" value="Ribosomal_L9_N"/>
    <property type="match status" value="1"/>
</dbReference>
<dbReference type="Pfam" id="PF03948">
    <property type="entry name" value="Ribosomal_L9_C"/>
    <property type="match status" value="1"/>
</dbReference>
<dbReference type="HAMAP" id="MF_00503">
    <property type="entry name" value="Ribosomal_bL9"/>
    <property type="match status" value="1"/>
</dbReference>
<dbReference type="NCBIfam" id="TIGR00158">
    <property type="entry name" value="L9"/>
    <property type="match status" value="1"/>
</dbReference>
<dbReference type="GO" id="GO:0019843">
    <property type="term" value="F:rRNA binding"/>
    <property type="evidence" value="ECO:0007669"/>
    <property type="project" value="UniProtKB-UniRule"/>
</dbReference>
<evidence type="ECO:0000256" key="5">
    <source>
        <dbReference type="ARBA" id="ARBA00023274"/>
    </source>
</evidence>
<dbReference type="InterPro" id="IPR000244">
    <property type="entry name" value="Ribosomal_bL9"/>
</dbReference>
<dbReference type="InterPro" id="IPR020594">
    <property type="entry name" value="Ribosomal_bL9_bac/chp"/>
</dbReference>
<dbReference type="KEGG" id="euz:DVS28_a4927"/>
<feature type="domain" description="Ribosomal protein L9" evidence="9">
    <location>
        <begin position="13"/>
        <end position="40"/>
    </location>
</feature>
<keyword evidence="4 7" id="KW-0689">Ribosomal protein</keyword>
<evidence type="ECO:0000256" key="4">
    <source>
        <dbReference type="ARBA" id="ARBA00022980"/>
    </source>
</evidence>
<dbReference type="GO" id="GO:1990904">
    <property type="term" value="C:ribonucleoprotein complex"/>
    <property type="evidence" value="ECO:0007669"/>
    <property type="project" value="UniProtKB-KW"/>
</dbReference>
<evidence type="ECO:0000256" key="1">
    <source>
        <dbReference type="ARBA" id="ARBA00010605"/>
    </source>
</evidence>
<dbReference type="Proteomes" id="UP000264006">
    <property type="component" value="Chromosome"/>
</dbReference>
<dbReference type="PROSITE" id="PS00651">
    <property type="entry name" value="RIBOSOMAL_L9"/>
    <property type="match status" value="1"/>
</dbReference>
<dbReference type="InterPro" id="IPR009027">
    <property type="entry name" value="Ribosomal_bL9/RNase_H1_N"/>
</dbReference>
<dbReference type="InterPro" id="IPR020070">
    <property type="entry name" value="Ribosomal_bL9_N"/>
</dbReference>
<name>A0A346Y537_9ACTN</name>
<dbReference type="GO" id="GO:0005840">
    <property type="term" value="C:ribosome"/>
    <property type="evidence" value="ECO:0007669"/>
    <property type="project" value="UniProtKB-KW"/>
</dbReference>
<feature type="region of interest" description="Disordered" evidence="8">
    <location>
        <begin position="158"/>
        <end position="178"/>
    </location>
</feature>
<sequence length="194" mass="20402">MKIILKAFVDNLGDAGDIVDVANGYANNYLIPQNLAMRATKGAVADAEALRRSRLKREAVEIADAEEVKKGLEGRTLVITATAGEDGTLYGSVGKRDVAEAVVSTTGVQVDHKKIVLDRALKEVGQHEVGVKLHREVIATVIVDIVADEIIESGDLESALEDADNDTETPEVPAVDADADEAEVDAAVAASADA</sequence>
<dbReference type="PANTHER" id="PTHR21368">
    <property type="entry name" value="50S RIBOSOMAL PROTEIN L9"/>
    <property type="match status" value="1"/>
</dbReference>
<protein>
    <recommendedName>
        <fullName evidence="6 7">Large ribosomal subunit protein bL9</fullName>
    </recommendedName>
</protein>
<evidence type="ECO:0000256" key="8">
    <source>
        <dbReference type="SAM" id="MobiDB-lite"/>
    </source>
</evidence>
<evidence type="ECO:0000256" key="2">
    <source>
        <dbReference type="ARBA" id="ARBA00022730"/>
    </source>
</evidence>
<accession>A0A346Y537</accession>
<dbReference type="Gene3D" id="3.10.430.100">
    <property type="entry name" value="Ribosomal protein L9, C-terminal domain"/>
    <property type="match status" value="1"/>
</dbReference>
<dbReference type="GO" id="GO:0003735">
    <property type="term" value="F:structural constituent of ribosome"/>
    <property type="evidence" value="ECO:0007669"/>
    <property type="project" value="InterPro"/>
</dbReference>
<dbReference type="EMBL" id="CP031165">
    <property type="protein sequence ID" value="AXV09584.1"/>
    <property type="molecule type" value="Genomic_DNA"/>
</dbReference>
<organism evidence="10 11">
    <name type="scientific">Euzebya pacifica</name>
    <dbReference type="NCBI Taxonomy" id="1608957"/>
    <lineage>
        <taxon>Bacteria</taxon>
        <taxon>Bacillati</taxon>
        <taxon>Actinomycetota</taxon>
        <taxon>Nitriliruptoria</taxon>
        <taxon>Euzebyales</taxon>
    </lineage>
</organism>
<evidence type="ECO:0000313" key="11">
    <source>
        <dbReference type="Proteomes" id="UP000264006"/>
    </source>
</evidence>
<keyword evidence="3 7" id="KW-0694">RNA-binding</keyword>
<feature type="compositionally biased region" description="Acidic residues" evidence="8">
    <location>
        <begin position="158"/>
        <end position="169"/>
    </location>
</feature>
<dbReference type="SUPFAM" id="SSF55658">
    <property type="entry name" value="L9 N-domain-like"/>
    <property type="match status" value="1"/>
</dbReference>
<keyword evidence="2 7" id="KW-0699">rRNA-binding</keyword>
<evidence type="ECO:0000256" key="7">
    <source>
        <dbReference type="HAMAP-Rule" id="MF_00503"/>
    </source>
</evidence>
<keyword evidence="11" id="KW-1185">Reference proteome</keyword>
<dbReference type="Gene3D" id="3.40.5.10">
    <property type="entry name" value="Ribosomal protein L9, N-terminal domain"/>
    <property type="match status" value="1"/>
</dbReference>